<dbReference type="Pfam" id="PF01501">
    <property type="entry name" value="Glyco_transf_8"/>
    <property type="match status" value="1"/>
</dbReference>
<dbReference type="GO" id="GO:0016757">
    <property type="term" value="F:glycosyltransferase activity"/>
    <property type="evidence" value="ECO:0007669"/>
    <property type="project" value="InterPro"/>
</dbReference>
<dbReference type="Gene3D" id="3.90.550.10">
    <property type="entry name" value="Spore Coat Polysaccharide Biosynthesis Protein SpsA, Chain A"/>
    <property type="match status" value="1"/>
</dbReference>
<dbReference type="EMBL" id="AP024418">
    <property type="protein sequence ID" value="BCR87270.1"/>
    <property type="molecule type" value="Genomic_DNA"/>
</dbReference>
<proteinExistence type="predicted"/>
<dbReference type="PANTHER" id="PTHR11183">
    <property type="entry name" value="GLYCOGENIN SUBFAMILY MEMBER"/>
    <property type="match status" value="1"/>
</dbReference>
<dbReference type="KEGG" id="ache:ACHE_31257S"/>
<dbReference type="Proteomes" id="UP000637239">
    <property type="component" value="Chromosome 3"/>
</dbReference>
<name>A0A7R7VM96_ASPCH</name>
<protein>
    <recommendedName>
        <fullName evidence="3">Glycosyl transferase family protein</fullName>
    </recommendedName>
</protein>
<dbReference type="SUPFAM" id="SSF53448">
    <property type="entry name" value="Nucleotide-diphospho-sugar transferases"/>
    <property type="match status" value="1"/>
</dbReference>
<accession>A0A7R7VM96</accession>
<dbReference type="InterPro" id="IPR002495">
    <property type="entry name" value="Glyco_trans_8"/>
</dbReference>
<dbReference type="InterPro" id="IPR050587">
    <property type="entry name" value="GNT1/Glycosyltrans_8"/>
</dbReference>
<dbReference type="InterPro" id="IPR029044">
    <property type="entry name" value="Nucleotide-diphossugar_trans"/>
</dbReference>
<evidence type="ECO:0000313" key="2">
    <source>
        <dbReference type="Proteomes" id="UP000637239"/>
    </source>
</evidence>
<dbReference type="RefSeq" id="XP_043135792.1">
    <property type="nucleotide sequence ID" value="XM_043277967.1"/>
</dbReference>
<gene>
    <name evidence="1" type="ORF">ACHE_31257S</name>
</gene>
<organism evidence="1 2">
    <name type="scientific">Aspergillus chevalieri</name>
    <name type="common">Eurotium chevalieri</name>
    <dbReference type="NCBI Taxonomy" id="182096"/>
    <lineage>
        <taxon>Eukaryota</taxon>
        <taxon>Fungi</taxon>
        <taxon>Dikarya</taxon>
        <taxon>Ascomycota</taxon>
        <taxon>Pezizomycotina</taxon>
        <taxon>Eurotiomycetes</taxon>
        <taxon>Eurotiomycetidae</taxon>
        <taxon>Eurotiales</taxon>
        <taxon>Aspergillaceae</taxon>
        <taxon>Aspergillus</taxon>
        <taxon>Aspergillus subgen. Aspergillus</taxon>
    </lineage>
</organism>
<keyword evidence="2" id="KW-1185">Reference proteome</keyword>
<evidence type="ECO:0008006" key="3">
    <source>
        <dbReference type="Google" id="ProtNLM"/>
    </source>
</evidence>
<reference evidence="1" key="2">
    <citation type="submission" date="2021-02" db="EMBL/GenBank/DDBJ databases">
        <title>Aspergillus chevalieri M1 genome sequence.</title>
        <authorList>
            <person name="Kadooka C."/>
            <person name="Mori K."/>
            <person name="Futagami T."/>
        </authorList>
    </citation>
    <scope>NUCLEOTIDE SEQUENCE</scope>
    <source>
        <strain evidence="1">M1</strain>
    </source>
</reference>
<sequence>MTRDYTSPKINTRKVWATLVADINYLPGVLILDYCLRKNESKYPLLVLYTDSFPAEGHAALDARGLHKRSVPLLLPSTGTDFGCNARFVDCWTKLTVFSLVEYERVVMLDSDMLIVQNMDELMDFDLDPPEMGVTGNRVIAASHECTCNPLKKKHHPKYWNSSNCAYTSQHMTPEIAQTVGPPAVGSLGGLNSGLLVVNPSLATYDRMLRQLATPAVLDYAFADETLLSDVLADRWVPLPYIYNALKTLRWQGVHDAIWDDKKIKNIHYVSSPKPWDEMRSLQKEPGKVTGGQDPTHVWWIDYNQKRVDEDRDRGINDGF</sequence>
<evidence type="ECO:0000313" key="1">
    <source>
        <dbReference type="EMBL" id="BCR87270.1"/>
    </source>
</evidence>
<reference evidence="1" key="1">
    <citation type="submission" date="2021-01" db="EMBL/GenBank/DDBJ databases">
        <authorList>
            <consortium name="Aspergillus chevalieri M1 genome sequencing consortium"/>
            <person name="Kazuki M."/>
            <person name="Futagami T."/>
        </authorList>
    </citation>
    <scope>NUCLEOTIDE SEQUENCE</scope>
    <source>
        <strain evidence="1">M1</strain>
    </source>
</reference>
<dbReference type="GeneID" id="66981629"/>
<dbReference type="AlphaFoldDB" id="A0A7R7VM96"/>